<comment type="similarity">
    <text evidence="1">Belongs to the FemABX family.</text>
</comment>
<gene>
    <name evidence="8" type="ORF">ACFO9K_06010</name>
</gene>
<keyword evidence="4" id="KW-0573">Peptidoglycan synthesis</keyword>
<evidence type="ECO:0000256" key="4">
    <source>
        <dbReference type="ARBA" id="ARBA00022984"/>
    </source>
</evidence>
<keyword evidence="3" id="KW-0133">Cell shape</keyword>
<dbReference type="Proteomes" id="UP001595945">
    <property type="component" value="Unassembled WGS sequence"/>
</dbReference>
<dbReference type="GO" id="GO:0008360">
    <property type="term" value="P:regulation of cell shape"/>
    <property type="evidence" value="ECO:0007669"/>
    <property type="project" value="UniProtKB-KW"/>
</dbReference>
<feature type="domain" description="BioF2-like acetyltransferase" evidence="7">
    <location>
        <begin position="168"/>
        <end position="296"/>
    </location>
</feature>
<keyword evidence="2 8" id="KW-0808">Transferase</keyword>
<keyword evidence="6" id="KW-0961">Cell wall biogenesis/degradation</keyword>
<dbReference type="Pfam" id="PF13480">
    <property type="entry name" value="Acetyltransf_6"/>
    <property type="match status" value="1"/>
</dbReference>
<organism evidence="8 9">
    <name type="scientific">Halorussus aquaticus</name>
    <dbReference type="NCBI Taxonomy" id="2953748"/>
    <lineage>
        <taxon>Archaea</taxon>
        <taxon>Methanobacteriati</taxon>
        <taxon>Methanobacteriota</taxon>
        <taxon>Stenosarchaea group</taxon>
        <taxon>Halobacteria</taxon>
        <taxon>Halobacteriales</taxon>
        <taxon>Haladaptataceae</taxon>
        <taxon>Halorussus</taxon>
    </lineage>
</organism>
<evidence type="ECO:0000259" key="7">
    <source>
        <dbReference type="Pfam" id="PF13480"/>
    </source>
</evidence>
<evidence type="ECO:0000256" key="6">
    <source>
        <dbReference type="ARBA" id="ARBA00023316"/>
    </source>
</evidence>
<dbReference type="AlphaFoldDB" id="A0ABD5PZX7"/>
<keyword evidence="5 8" id="KW-0012">Acyltransferase</keyword>
<dbReference type="GeneID" id="73047070"/>
<dbReference type="EMBL" id="JBHSHT010000001">
    <property type="protein sequence ID" value="MFC4823810.1"/>
    <property type="molecule type" value="Genomic_DNA"/>
</dbReference>
<protein>
    <submittedName>
        <fullName evidence="8">GNAT family N-acetyltransferase</fullName>
        <ecNumber evidence="8">2.3.1.-</ecNumber>
    </submittedName>
</protein>
<dbReference type="GO" id="GO:0016746">
    <property type="term" value="F:acyltransferase activity"/>
    <property type="evidence" value="ECO:0007669"/>
    <property type="project" value="UniProtKB-KW"/>
</dbReference>
<dbReference type="InterPro" id="IPR003447">
    <property type="entry name" value="FEMABX"/>
</dbReference>
<dbReference type="PANTHER" id="PTHR36174:SF1">
    <property type="entry name" value="LIPID II:GLYCINE GLYCYLTRANSFERASE"/>
    <property type="match status" value="1"/>
</dbReference>
<name>A0ABD5PZX7_9EURY</name>
<dbReference type="InterPro" id="IPR038740">
    <property type="entry name" value="BioF2-like_GNAT_dom"/>
</dbReference>
<evidence type="ECO:0000256" key="1">
    <source>
        <dbReference type="ARBA" id="ARBA00009943"/>
    </source>
</evidence>
<evidence type="ECO:0000313" key="8">
    <source>
        <dbReference type="EMBL" id="MFC4823810.1"/>
    </source>
</evidence>
<dbReference type="Gene3D" id="3.40.630.30">
    <property type="match status" value="1"/>
</dbReference>
<dbReference type="GO" id="GO:0071555">
    <property type="term" value="P:cell wall organization"/>
    <property type="evidence" value="ECO:0007669"/>
    <property type="project" value="UniProtKB-KW"/>
</dbReference>
<dbReference type="InterPro" id="IPR050644">
    <property type="entry name" value="PG_Glycine_Bridge_Synth"/>
</dbReference>
<evidence type="ECO:0000256" key="5">
    <source>
        <dbReference type="ARBA" id="ARBA00023315"/>
    </source>
</evidence>
<evidence type="ECO:0000256" key="2">
    <source>
        <dbReference type="ARBA" id="ARBA00022679"/>
    </source>
</evidence>
<proteinExistence type="inferred from homology"/>
<dbReference type="EC" id="2.3.1.-" evidence="8"/>
<evidence type="ECO:0000256" key="3">
    <source>
        <dbReference type="ARBA" id="ARBA00022960"/>
    </source>
</evidence>
<dbReference type="PROSITE" id="PS51191">
    <property type="entry name" value="FEMABX"/>
    <property type="match status" value="1"/>
</dbReference>
<dbReference type="RefSeq" id="WP_254270391.1">
    <property type="nucleotide sequence ID" value="NZ_CP100401.1"/>
</dbReference>
<comment type="caution">
    <text evidence="8">The sequence shown here is derived from an EMBL/GenBank/DDBJ whole genome shotgun (WGS) entry which is preliminary data.</text>
</comment>
<accession>A0ABD5PZX7</accession>
<reference evidence="8 9" key="1">
    <citation type="journal article" date="2019" name="Int. J. Syst. Evol. Microbiol.">
        <title>The Global Catalogue of Microorganisms (GCM) 10K type strain sequencing project: providing services to taxonomists for standard genome sequencing and annotation.</title>
        <authorList>
            <consortium name="The Broad Institute Genomics Platform"/>
            <consortium name="The Broad Institute Genome Sequencing Center for Infectious Disease"/>
            <person name="Wu L."/>
            <person name="Ma J."/>
        </authorList>
    </citation>
    <scope>NUCLEOTIDE SEQUENCE [LARGE SCALE GENOMIC DNA]</scope>
    <source>
        <strain evidence="8 9">XZYJ18</strain>
    </source>
</reference>
<dbReference type="PANTHER" id="PTHR36174">
    <property type="entry name" value="LIPID II:GLYCINE GLYCYLTRANSFERASE"/>
    <property type="match status" value="1"/>
</dbReference>
<evidence type="ECO:0000313" key="9">
    <source>
        <dbReference type="Proteomes" id="UP001595945"/>
    </source>
</evidence>
<dbReference type="SUPFAM" id="SSF55729">
    <property type="entry name" value="Acyl-CoA N-acyltransferases (Nat)"/>
    <property type="match status" value="1"/>
</dbReference>
<dbReference type="InterPro" id="IPR016181">
    <property type="entry name" value="Acyl_CoA_acyltransferase"/>
</dbReference>
<keyword evidence="9" id="KW-1185">Reference proteome</keyword>
<sequence>MNVRDLSAEWRSEWDEFCRESPDAWFRHTTDWLDYTLNYKPEFEPASASFVVTHSKEIIAVCPLILETVDGVRQFSYAGGYGPTPAFAADLSEGERDSIAGMIFDEVDERADEHGVQRVKMQHPSLAGETPAGTESYNYLVRYGFVDTSINTQLVDLDRDIDDIRADLRRDYRRSIDDAEDTFEITVFDSETVTESIHDEYKQCHIKDAGGQTRPDETFDLMYDWITADEAFLVGAKHEGKYVGFSYFLAYDGGVYYASSARDPDSDTYDLGIGHLLQWEAMKWMVERGLDTYEPGWQFFDRTFPHLASEKEVNISQFKRGVGGTTRPLSRGEKYYDGDLFRDEYTEKVERYAEHLGTGE</sequence>